<comment type="similarity">
    <text evidence="1 4">Belongs to the IF-1 family.</text>
</comment>
<dbReference type="InterPro" id="IPR004368">
    <property type="entry name" value="TIF_IF1"/>
</dbReference>
<dbReference type="AlphaFoldDB" id="A0A6J4M0C4"/>
<dbReference type="HAMAP" id="MF_00075">
    <property type="entry name" value="IF_1"/>
    <property type="match status" value="1"/>
</dbReference>
<keyword evidence="3 4" id="KW-0648">Protein biosynthesis</keyword>
<dbReference type="GO" id="GO:0043022">
    <property type="term" value="F:ribosome binding"/>
    <property type="evidence" value="ECO:0007669"/>
    <property type="project" value="UniProtKB-UniRule"/>
</dbReference>
<feature type="domain" description="S1-like" evidence="6">
    <location>
        <begin position="1"/>
        <end position="72"/>
    </location>
</feature>
<dbReference type="InterPro" id="IPR006196">
    <property type="entry name" value="RNA-binding_domain_S1_IF1"/>
</dbReference>
<dbReference type="PROSITE" id="PS50832">
    <property type="entry name" value="S1_IF1_TYPE"/>
    <property type="match status" value="1"/>
</dbReference>
<dbReference type="PANTHER" id="PTHR33370">
    <property type="entry name" value="TRANSLATION INITIATION FACTOR IF-1, CHLOROPLASTIC"/>
    <property type="match status" value="1"/>
</dbReference>
<sequence>MAKQEGFEVEGVVTEVLPDRNYRVKLENGHQVLAYAAGRMSKNKIRVLEGDRVTLSMSPYDLSRGRITYRHK</sequence>
<protein>
    <recommendedName>
        <fullName evidence="4 5">Translation initiation factor IF-1</fullName>
    </recommendedName>
</protein>
<dbReference type="GO" id="GO:0019843">
    <property type="term" value="F:rRNA binding"/>
    <property type="evidence" value="ECO:0007669"/>
    <property type="project" value="UniProtKB-UniRule"/>
</dbReference>
<evidence type="ECO:0000256" key="1">
    <source>
        <dbReference type="ARBA" id="ARBA00010939"/>
    </source>
</evidence>
<comment type="subunit">
    <text evidence="4">Component of the 30S ribosomal translation pre-initiation complex which assembles on the 30S ribosome in the order IF-2 and IF-3, IF-1 and N-formylmethionyl-tRNA(fMet); mRNA recruitment can occur at any time during PIC assembly.</text>
</comment>
<proteinExistence type="inferred from homology"/>
<dbReference type="Pfam" id="PF01176">
    <property type="entry name" value="eIF-1a"/>
    <property type="match status" value="1"/>
</dbReference>
<keyword evidence="4" id="KW-0694">RNA-binding</keyword>
<dbReference type="CDD" id="cd04451">
    <property type="entry name" value="S1_IF1"/>
    <property type="match status" value="1"/>
</dbReference>
<keyword evidence="4" id="KW-0699">rRNA-binding</keyword>
<evidence type="ECO:0000313" key="7">
    <source>
        <dbReference type="EMBL" id="CAA9345708.1"/>
    </source>
</evidence>
<evidence type="ECO:0000256" key="3">
    <source>
        <dbReference type="ARBA" id="ARBA00022917"/>
    </source>
</evidence>
<dbReference type="SMART" id="SM00316">
    <property type="entry name" value="S1"/>
    <property type="match status" value="1"/>
</dbReference>
<evidence type="ECO:0000256" key="2">
    <source>
        <dbReference type="ARBA" id="ARBA00022540"/>
    </source>
</evidence>
<dbReference type="PANTHER" id="PTHR33370:SF1">
    <property type="entry name" value="TRANSLATION INITIATION FACTOR IF-1, CHLOROPLASTIC"/>
    <property type="match status" value="1"/>
</dbReference>
<reference evidence="7" key="1">
    <citation type="submission" date="2020-02" db="EMBL/GenBank/DDBJ databases">
        <authorList>
            <person name="Meier V. D."/>
        </authorList>
    </citation>
    <scope>NUCLEOTIDE SEQUENCE</scope>
    <source>
        <strain evidence="7">AVDCRST_MAG68</strain>
    </source>
</reference>
<dbReference type="InterPro" id="IPR003029">
    <property type="entry name" value="S1_domain"/>
</dbReference>
<organism evidence="7">
    <name type="scientific">uncultured Gemmatimonadota bacterium</name>
    <dbReference type="NCBI Taxonomy" id="203437"/>
    <lineage>
        <taxon>Bacteria</taxon>
        <taxon>Pseudomonadati</taxon>
        <taxon>Gemmatimonadota</taxon>
        <taxon>environmental samples</taxon>
    </lineage>
</organism>
<keyword evidence="2 4" id="KW-0396">Initiation factor</keyword>
<dbReference type="SUPFAM" id="SSF50249">
    <property type="entry name" value="Nucleic acid-binding proteins"/>
    <property type="match status" value="1"/>
</dbReference>
<keyword evidence="4" id="KW-0963">Cytoplasm</keyword>
<name>A0A6J4M0C4_9BACT</name>
<evidence type="ECO:0000256" key="5">
    <source>
        <dbReference type="NCBIfam" id="TIGR00008"/>
    </source>
</evidence>
<dbReference type="EMBL" id="CADCTW010000159">
    <property type="protein sequence ID" value="CAA9345708.1"/>
    <property type="molecule type" value="Genomic_DNA"/>
</dbReference>
<comment type="subcellular location">
    <subcellularLocation>
        <location evidence="4">Cytoplasm</location>
    </subcellularLocation>
</comment>
<dbReference type="FunFam" id="2.40.50.140:FF:000002">
    <property type="entry name" value="Translation initiation factor IF-1"/>
    <property type="match status" value="1"/>
</dbReference>
<comment type="function">
    <text evidence="4">One of the essential components for the initiation of protein synthesis. Stabilizes the binding of IF-2 and IF-3 on the 30S subunit to which N-formylmethionyl-tRNA(fMet) subsequently binds. Helps modulate mRNA selection, yielding the 30S pre-initiation complex (PIC). Upon addition of the 50S ribosomal subunit IF-1, IF-2 and IF-3 are released leaving the mature 70S translation initiation complex.</text>
</comment>
<dbReference type="Gene3D" id="2.40.50.140">
    <property type="entry name" value="Nucleic acid-binding proteins"/>
    <property type="match status" value="1"/>
</dbReference>
<dbReference type="GO" id="GO:0005829">
    <property type="term" value="C:cytosol"/>
    <property type="evidence" value="ECO:0007669"/>
    <property type="project" value="TreeGrafter"/>
</dbReference>
<dbReference type="GO" id="GO:0003743">
    <property type="term" value="F:translation initiation factor activity"/>
    <property type="evidence" value="ECO:0007669"/>
    <property type="project" value="UniProtKB-UniRule"/>
</dbReference>
<accession>A0A6J4M0C4</accession>
<dbReference type="InterPro" id="IPR012340">
    <property type="entry name" value="NA-bd_OB-fold"/>
</dbReference>
<evidence type="ECO:0000259" key="6">
    <source>
        <dbReference type="PROSITE" id="PS50832"/>
    </source>
</evidence>
<evidence type="ECO:0000256" key="4">
    <source>
        <dbReference type="HAMAP-Rule" id="MF_00075"/>
    </source>
</evidence>
<gene>
    <name evidence="4" type="primary">infA</name>
    <name evidence="7" type="ORF">AVDCRST_MAG68-3308</name>
</gene>
<dbReference type="NCBIfam" id="TIGR00008">
    <property type="entry name" value="infA"/>
    <property type="match status" value="1"/>
</dbReference>